<protein>
    <submittedName>
        <fullName evidence="6">DNA-binding protein HU-beta</fullName>
    </submittedName>
    <submittedName>
        <fullName evidence="5">HU family DNA-binding protein</fullName>
    </submittedName>
</protein>
<reference evidence="6 7" key="1">
    <citation type="submission" date="2018-11" db="EMBL/GenBank/DDBJ databases">
        <title>Genomic Encyclopedia of Type Strains, Phase IV (KMG-IV): sequencing the most valuable type-strain genomes for metagenomic binning, comparative biology and taxonomic classification.</title>
        <authorList>
            <person name="Goeker M."/>
        </authorList>
    </citation>
    <scope>NUCLEOTIDE SEQUENCE [LARGE SCALE GENOMIC DNA]</scope>
    <source>
        <strain evidence="6 7">DSM 27783</strain>
    </source>
</reference>
<keyword evidence="8" id="KW-1185">Reference proteome</keyword>
<keyword evidence="5" id="KW-0614">Plasmid</keyword>
<organism evidence="6 7">
    <name type="scientific">Caminibacter pacificus</name>
    <dbReference type="NCBI Taxonomy" id="1424653"/>
    <lineage>
        <taxon>Bacteria</taxon>
        <taxon>Pseudomonadati</taxon>
        <taxon>Campylobacterota</taxon>
        <taxon>Epsilonproteobacteria</taxon>
        <taxon>Nautiliales</taxon>
        <taxon>Nautiliaceae</taxon>
        <taxon>Caminibacter</taxon>
    </lineage>
</organism>
<dbReference type="EMBL" id="CP040940">
    <property type="protein sequence ID" value="QDD68171.1"/>
    <property type="molecule type" value="Genomic_DNA"/>
</dbReference>
<accession>A0AAJ4UWX1</accession>
<proteinExistence type="inferred from homology"/>
<evidence type="ECO:0000313" key="5">
    <source>
        <dbReference type="EMBL" id="QDD68171.1"/>
    </source>
</evidence>
<evidence type="ECO:0000313" key="7">
    <source>
        <dbReference type="Proteomes" id="UP000272781"/>
    </source>
</evidence>
<dbReference type="PANTHER" id="PTHR33175:SF3">
    <property type="entry name" value="DNA-BINDING PROTEIN HU-BETA"/>
    <property type="match status" value="1"/>
</dbReference>
<evidence type="ECO:0000256" key="4">
    <source>
        <dbReference type="RuleBase" id="RU003939"/>
    </source>
</evidence>
<gene>
    <name evidence="5" type="ORF">C6V80_09970</name>
    <name evidence="6" type="ORF">EDC58_1899</name>
</gene>
<dbReference type="InterPro" id="IPR000119">
    <property type="entry name" value="Hist_DNA-bd"/>
</dbReference>
<comment type="similarity">
    <text evidence="1 4">Belongs to the bacterial histone-like protein family.</text>
</comment>
<evidence type="ECO:0000256" key="1">
    <source>
        <dbReference type="ARBA" id="ARBA00010529"/>
    </source>
</evidence>
<dbReference type="Proteomes" id="UP000298805">
    <property type="component" value="Plasmid unnamed1"/>
</dbReference>
<dbReference type="RefSeq" id="WP_139932284.1">
    <property type="nucleotide sequence ID" value="NZ_CP040940.1"/>
</dbReference>
<dbReference type="SUPFAM" id="SSF47729">
    <property type="entry name" value="IHF-like DNA-binding proteins"/>
    <property type="match status" value="1"/>
</dbReference>
<dbReference type="InterPro" id="IPR010992">
    <property type="entry name" value="IHF-like_DNA-bd_dom_sf"/>
</dbReference>
<dbReference type="GO" id="GO:0030261">
    <property type="term" value="P:chromosome condensation"/>
    <property type="evidence" value="ECO:0007669"/>
    <property type="project" value="UniProtKB-KW"/>
</dbReference>
<evidence type="ECO:0000256" key="3">
    <source>
        <dbReference type="ARBA" id="ARBA00023125"/>
    </source>
</evidence>
<dbReference type="SMART" id="SM00411">
    <property type="entry name" value="BHL"/>
    <property type="match status" value="1"/>
</dbReference>
<name>A0AAJ4UWX1_9BACT</name>
<dbReference type="GO" id="GO:0003677">
    <property type="term" value="F:DNA binding"/>
    <property type="evidence" value="ECO:0007669"/>
    <property type="project" value="UniProtKB-KW"/>
</dbReference>
<evidence type="ECO:0000256" key="2">
    <source>
        <dbReference type="ARBA" id="ARBA00023067"/>
    </source>
</evidence>
<keyword evidence="2" id="KW-0226">DNA condensation</keyword>
<dbReference type="Pfam" id="PF00216">
    <property type="entry name" value="Bac_DNA_binding"/>
    <property type="match status" value="1"/>
</dbReference>
<keyword evidence="3 6" id="KW-0238">DNA-binding</keyword>
<evidence type="ECO:0000313" key="8">
    <source>
        <dbReference type="Proteomes" id="UP000298805"/>
    </source>
</evidence>
<sequence length="92" mass="10717">MKYTEIIKAIAKNTNKPEKEISRVLKEFKNIVIKEVAEGNEVNILGFGKFYRIKMNPRELKLEGKTYKVPARFVPKFKAGEKFKKEVNKGKK</sequence>
<dbReference type="Gene3D" id="4.10.520.10">
    <property type="entry name" value="IHF-like DNA-binding proteins"/>
    <property type="match status" value="1"/>
</dbReference>
<reference evidence="5 8" key="2">
    <citation type="submission" date="2019-06" db="EMBL/GenBank/DDBJ databases">
        <title>A comparative analysis of the Nautiliaceae.</title>
        <authorList>
            <person name="Grosche A."/>
            <person name="Smedile F."/>
            <person name="Vetriani C."/>
        </authorList>
    </citation>
    <scope>NUCLEOTIDE SEQUENCE [LARGE SCALE GENOMIC DNA]</scope>
    <source>
        <strain evidence="5 8">TB6</strain>
        <plasmid evidence="5 8">unnamed1</plasmid>
    </source>
</reference>
<dbReference type="EMBL" id="RJVK01000006">
    <property type="protein sequence ID" value="ROR38684.1"/>
    <property type="molecule type" value="Genomic_DNA"/>
</dbReference>
<evidence type="ECO:0000313" key="6">
    <source>
        <dbReference type="EMBL" id="ROR38684.1"/>
    </source>
</evidence>
<dbReference type="AlphaFoldDB" id="A0AAJ4UWX1"/>
<dbReference type="GO" id="GO:0030527">
    <property type="term" value="F:structural constituent of chromatin"/>
    <property type="evidence" value="ECO:0007669"/>
    <property type="project" value="InterPro"/>
</dbReference>
<dbReference type="PANTHER" id="PTHR33175">
    <property type="entry name" value="DNA-BINDING PROTEIN HU"/>
    <property type="match status" value="1"/>
</dbReference>
<geneLocation type="plasmid" evidence="5 8">
    <name>unnamed1</name>
</geneLocation>
<dbReference type="Proteomes" id="UP000272781">
    <property type="component" value="Unassembled WGS sequence"/>
</dbReference>